<feature type="signal peptide" evidence="1">
    <location>
        <begin position="1"/>
        <end position="20"/>
    </location>
</feature>
<feature type="chain" id="PRO_5038968750" evidence="1">
    <location>
        <begin position="21"/>
        <end position="169"/>
    </location>
</feature>
<dbReference type="Proteomes" id="UP000430345">
    <property type="component" value="Unassembled WGS sequence"/>
</dbReference>
<dbReference type="RefSeq" id="WP_152892007.1">
    <property type="nucleotide sequence ID" value="NZ_WHJC01000408.1"/>
</dbReference>
<gene>
    <name evidence="2" type="ORF">GBZ86_15050</name>
</gene>
<keyword evidence="1" id="KW-0732">Signal</keyword>
<evidence type="ECO:0000313" key="3">
    <source>
        <dbReference type="Proteomes" id="UP000430345"/>
    </source>
</evidence>
<accession>A0A6I1MY26</accession>
<dbReference type="EMBL" id="WHJC01000408">
    <property type="protein sequence ID" value="MPQ45039.1"/>
    <property type="molecule type" value="Genomic_DNA"/>
</dbReference>
<name>A0A6I1MY26_9CLOT</name>
<comment type="caution">
    <text evidence="2">The sequence shown here is derived from an EMBL/GenBank/DDBJ whole genome shotgun (WGS) entry which is preliminary data.</text>
</comment>
<dbReference type="Pfam" id="PF14270">
    <property type="entry name" value="DUF4358"/>
    <property type="match status" value="1"/>
</dbReference>
<reference evidence="2 3" key="1">
    <citation type="submission" date="2019-10" db="EMBL/GenBank/DDBJ databases">
        <title>The Genome Sequence of Clostridium tarantellae Isolated from Fish Brain.</title>
        <authorList>
            <person name="Bano L."/>
            <person name="Kiel M."/>
            <person name="Sales G."/>
            <person name="Doxey A.C."/>
            <person name="Mansfield M.J."/>
            <person name="Schiavone M."/>
            <person name="Rossetto O."/>
            <person name="Pirazzini M."/>
            <person name="Dobrindt U."/>
            <person name="Montecucco C."/>
        </authorList>
    </citation>
    <scope>NUCLEOTIDE SEQUENCE [LARGE SCALE GENOMIC DNA]</scope>
    <source>
        <strain evidence="2 3">DSM 3997</strain>
    </source>
</reference>
<proteinExistence type="predicted"/>
<evidence type="ECO:0000256" key="1">
    <source>
        <dbReference type="SAM" id="SignalP"/>
    </source>
</evidence>
<dbReference type="PROSITE" id="PS51257">
    <property type="entry name" value="PROKAR_LIPOPROTEIN"/>
    <property type="match status" value="1"/>
</dbReference>
<organism evidence="2 3">
    <name type="scientific">Clostridium tarantellae</name>
    <dbReference type="NCBI Taxonomy" id="39493"/>
    <lineage>
        <taxon>Bacteria</taxon>
        <taxon>Bacillati</taxon>
        <taxon>Bacillota</taxon>
        <taxon>Clostridia</taxon>
        <taxon>Eubacteriales</taxon>
        <taxon>Clostridiaceae</taxon>
        <taxon>Clostridium</taxon>
    </lineage>
</organism>
<sequence length="169" mass="18518">MKKILVSVLAAIMLGSTLTACGKSNTEKPGASSGKEDTINISTKEIAEAINEKIQVRMPQPVDDNMAKDLFQLNLDDVEEYNIISTGISPGVDTIAIVKAKEGKVENVKTSFEKYLEIKKQPPVYPVDLETLESAKIEEKGNYIALLITMENEGVNVDTASKIFNEKLK</sequence>
<dbReference type="AlphaFoldDB" id="A0A6I1MY26"/>
<evidence type="ECO:0000313" key="2">
    <source>
        <dbReference type="EMBL" id="MPQ45039.1"/>
    </source>
</evidence>
<protein>
    <submittedName>
        <fullName evidence="2">DUF4358 domain-containing protein</fullName>
    </submittedName>
</protein>
<dbReference type="InterPro" id="IPR025648">
    <property type="entry name" value="DUF4358"/>
</dbReference>
<keyword evidence="3" id="KW-1185">Reference proteome</keyword>